<dbReference type="PROSITE" id="PS50983">
    <property type="entry name" value="FE_B12_PBP"/>
    <property type="match status" value="1"/>
</dbReference>
<dbReference type="Pfam" id="PF01497">
    <property type="entry name" value="Peripla_BP_2"/>
    <property type="match status" value="1"/>
</dbReference>
<dbReference type="Gene3D" id="1.20.58.2180">
    <property type="match status" value="1"/>
</dbReference>
<evidence type="ECO:0000259" key="4">
    <source>
        <dbReference type="PROSITE" id="PS50983"/>
    </source>
</evidence>
<dbReference type="SUPFAM" id="SSF53807">
    <property type="entry name" value="Helical backbone' metal receptor"/>
    <property type="match status" value="1"/>
</dbReference>
<protein>
    <submittedName>
        <fullName evidence="5">Periplasmic binding protein</fullName>
    </submittedName>
</protein>
<reference evidence="5 6" key="1">
    <citation type="submission" date="2010-01" db="EMBL/GenBank/DDBJ databases">
        <authorList>
            <person name="Weinstock G."/>
            <person name="Sodergren E."/>
            <person name="Clifton S."/>
            <person name="Fulton L."/>
            <person name="Fulton B."/>
            <person name="Courtney L."/>
            <person name="Fronick C."/>
            <person name="Harrison M."/>
            <person name="Strong C."/>
            <person name="Farmer C."/>
            <person name="Delahaunty K."/>
            <person name="Markovic C."/>
            <person name="Hall O."/>
            <person name="Minx P."/>
            <person name="Tomlinson C."/>
            <person name="Mitreva M."/>
            <person name="Nelson J."/>
            <person name="Hou S."/>
            <person name="Wollam A."/>
            <person name="Pepin K.H."/>
            <person name="Johnson M."/>
            <person name="Bhonagiri V."/>
            <person name="Nash W.E."/>
            <person name="Warren W."/>
            <person name="Chinwalla A."/>
            <person name="Mardis E.R."/>
            <person name="Wilson R.K."/>
        </authorList>
    </citation>
    <scope>NUCLEOTIDE SEQUENCE [LARGE SCALE GENOMIC DNA]</scope>
    <source>
        <strain evidence="5 6">DSM 13479</strain>
    </source>
</reference>
<sequence length="400" mass="43276">IQGGNNMRKRKQIWLGLSLAAAMMMGLNGCAKGTGNAGDTQQATVAETTVSDTSEAAQQEETDSSAAGDNGVREEGTRIVTDSAGREVEIPSEITKIAPSGPLAQIVLYTVSPDKLAGLAADFSDEAKQYIDEKYWGLPKFGQFYGKNASLNMEALIAEAPDVIIDIGEAKKTVKEDMDALQEQLNIPVIFVEATLPTMADAYEMLGDITGEKEQAGKLADYCRAEIAKADKNAAAIDDSDKKSVYFGLGDDGLHTNAKGSIHADVIERIGAVNAADVEAVSSGGGSEVSFEQVLLWNPDLIIVDSQKLYDTLTSDSMWQELDAVKNGKIFKIPTAPYSYMSSPPSVNRMIGIEWLGNLVYPDLYSSNIREEVKNFYQLFYHIDVTDEQLDTILKDAVSN</sequence>
<evidence type="ECO:0000256" key="2">
    <source>
        <dbReference type="SAM" id="MobiDB-lite"/>
    </source>
</evidence>
<dbReference type="HOGENOM" id="CLU_687966_0_0_9"/>
<dbReference type="InterPro" id="IPR002491">
    <property type="entry name" value="ABC_transptr_periplasmic_BD"/>
</dbReference>
<feature type="non-terminal residue" evidence="5">
    <location>
        <position position="1"/>
    </location>
</feature>
<organism evidence="5 6">
    <name type="scientific">Hungatella hathewayi DSM 13479</name>
    <dbReference type="NCBI Taxonomy" id="566550"/>
    <lineage>
        <taxon>Bacteria</taxon>
        <taxon>Bacillati</taxon>
        <taxon>Bacillota</taxon>
        <taxon>Clostridia</taxon>
        <taxon>Lachnospirales</taxon>
        <taxon>Lachnospiraceae</taxon>
        <taxon>Hungatella</taxon>
    </lineage>
</organism>
<feature type="domain" description="Fe/B12 periplasmic-binding" evidence="4">
    <location>
        <begin position="96"/>
        <end position="364"/>
    </location>
</feature>
<feature type="chain" id="PRO_5038440425" evidence="3">
    <location>
        <begin position="32"/>
        <end position="400"/>
    </location>
</feature>
<keyword evidence="3" id="KW-0732">Signal</keyword>
<proteinExistence type="inferred from homology"/>
<accession>D3ATQ9</accession>
<feature type="compositionally biased region" description="Polar residues" evidence="2">
    <location>
        <begin position="37"/>
        <end position="57"/>
    </location>
</feature>
<dbReference type="PANTHER" id="PTHR30535:SF34">
    <property type="entry name" value="MOLYBDATE-BINDING PROTEIN MOLA"/>
    <property type="match status" value="1"/>
</dbReference>
<dbReference type="PANTHER" id="PTHR30535">
    <property type="entry name" value="VITAMIN B12-BINDING PROTEIN"/>
    <property type="match status" value="1"/>
</dbReference>
<evidence type="ECO:0000256" key="1">
    <source>
        <dbReference type="ARBA" id="ARBA00008814"/>
    </source>
</evidence>
<dbReference type="Proteomes" id="UP000004968">
    <property type="component" value="Unassembled WGS sequence"/>
</dbReference>
<evidence type="ECO:0000313" key="6">
    <source>
        <dbReference type="Proteomes" id="UP000004968"/>
    </source>
</evidence>
<dbReference type="InterPro" id="IPR050902">
    <property type="entry name" value="ABC_Transporter_SBP"/>
</dbReference>
<evidence type="ECO:0000256" key="3">
    <source>
        <dbReference type="SAM" id="SignalP"/>
    </source>
</evidence>
<comment type="caution">
    <text evidence="5">The sequence shown here is derived from an EMBL/GenBank/DDBJ whole genome shotgun (WGS) entry which is preliminary data.</text>
</comment>
<dbReference type="EMBL" id="ACIO01000929">
    <property type="protein sequence ID" value="EFC94798.1"/>
    <property type="molecule type" value="Genomic_DNA"/>
</dbReference>
<dbReference type="Gene3D" id="3.40.50.1980">
    <property type="entry name" value="Nitrogenase molybdenum iron protein domain"/>
    <property type="match status" value="2"/>
</dbReference>
<dbReference type="AlphaFoldDB" id="D3ATQ9"/>
<evidence type="ECO:0000313" key="5">
    <source>
        <dbReference type="EMBL" id="EFC94798.1"/>
    </source>
</evidence>
<feature type="region of interest" description="Disordered" evidence="2">
    <location>
        <begin position="35"/>
        <end position="80"/>
    </location>
</feature>
<dbReference type="GO" id="GO:0071281">
    <property type="term" value="P:cellular response to iron ion"/>
    <property type="evidence" value="ECO:0007669"/>
    <property type="project" value="TreeGrafter"/>
</dbReference>
<comment type="similarity">
    <text evidence="1">Belongs to the bacterial solute-binding protein 8 family.</text>
</comment>
<name>D3ATQ9_9FIRM</name>
<gene>
    <name evidence="5" type="ORF">CLOSTHATH_07018</name>
</gene>
<feature type="signal peptide" evidence="3">
    <location>
        <begin position="1"/>
        <end position="31"/>
    </location>
</feature>